<comment type="caution">
    <text evidence="1">The sequence shown here is derived from an EMBL/GenBank/DDBJ whole genome shotgun (WGS) entry which is preliminary data.</text>
</comment>
<protein>
    <recommendedName>
        <fullName evidence="3">PiggyBac transposable element-derived protein 4 C-terminal zinc-ribbon domain-containing protein</fullName>
    </recommendedName>
</protein>
<reference evidence="1 2" key="1">
    <citation type="journal article" date="2021" name="BMC Biol.">
        <title>Horizontally acquired antibacterial genes associated with adaptive radiation of ladybird beetles.</title>
        <authorList>
            <person name="Li H.S."/>
            <person name="Tang X.F."/>
            <person name="Huang Y.H."/>
            <person name="Xu Z.Y."/>
            <person name="Chen M.L."/>
            <person name="Du X.Y."/>
            <person name="Qiu B.Y."/>
            <person name="Chen P.T."/>
            <person name="Zhang W."/>
            <person name="Slipinski A."/>
            <person name="Escalona H.E."/>
            <person name="Waterhouse R.M."/>
            <person name="Zwick A."/>
            <person name="Pang H."/>
        </authorList>
    </citation>
    <scope>NUCLEOTIDE SEQUENCE [LARGE SCALE GENOMIC DNA]</scope>
    <source>
        <strain evidence="1">SYSU2018</strain>
    </source>
</reference>
<evidence type="ECO:0000313" key="1">
    <source>
        <dbReference type="EMBL" id="KAL3275225.1"/>
    </source>
</evidence>
<dbReference type="EMBL" id="JABFTP020000083">
    <property type="protein sequence ID" value="KAL3275225.1"/>
    <property type="molecule type" value="Genomic_DNA"/>
</dbReference>
<evidence type="ECO:0008006" key="3">
    <source>
        <dbReference type="Google" id="ProtNLM"/>
    </source>
</evidence>
<gene>
    <name evidence="1" type="ORF">HHI36_019994</name>
</gene>
<organism evidence="1 2">
    <name type="scientific">Cryptolaemus montrouzieri</name>
    <dbReference type="NCBI Taxonomy" id="559131"/>
    <lineage>
        <taxon>Eukaryota</taxon>
        <taxon>Metazoa</taxon>
        <taxon>Ecdysozoa</taxon>
        <taxon>Arthropoda</taxon>
        <taxon>Hexapoda</taxon>
        <taxon>Insecta</taxon>
        <taxon>Pterygota</taxon>
        <taxon>Neoptera</taxon>
        <taxon>Endopterygota</taxon>
        <taxon>Coleoptera</taxon>
        <taxon>Polyphaga</taxon>
        <taxon>Cucujiformia</taxon>
        <taxon>Coccinelloidea</taxon>
        <taxon>Coccinellidae</taxon>
        <taxon>Scymninae</taxon>
        <taxon>Scymnini</taxon>
        <taxon>Cryptolaemus</taxon>
    </lineage>
</organism>
<proteinExistence type="predicted"/>
<name>A0ABD2NA10_9CUCU</name>
<keyword evidence="2" id="KW-1185">Reference proteome</keyword>
<accession>A0ABD2NA10</accession>
<evidence type="ECO:0000313" key="2">
    <source>
        <dbReference type="Proteomes" id="UP001516400"/>
    </source>
</evidence>
<sequence length="113" mass="12852">MIIPQLQQIFEFPNFPPDLKEAIQKVIEDIPVKGEHQTLQISTSAQKNNLWSKTSTTPASETSKTDKLIKRITCRYCPTKLKRKTSTKCIQCGTPSCRSCYMALCNKCVRDLN</sequence>
<dbReference type="AlphaFoldDB" id="A0ABD2NA10"/>
<dbReference type="Proteomes" id="UP001516400">
    <property type="component" value="Unassembled WGS sequence"/>
</dbReference>